<dbReference type="InterPro" id="IPR009010">
    <property type="entry name" value="Asp_de-COase-like_dom_sf"/>
</dbReference>
<gene>
    <name evidence="13" type="ORF">MTY_1473</name>
</gene>
<dbReference type="InterPro" id="IPR006657">
    <property type="entry name" value="MoPterin_dinucl-bd_dom"/>
</dbReference>
<dbReference type="Proteomes" id="UP000063718">
    <property type="component" value="Unassembled WGS sequence"/>
</dbReference>
<dbReference type="InterPro" id="IPR027467">
    <property type="entry name" value="MopterinOxRdtase_cofactor_BS"/>
</dbReference>
<dbReference type="Gene3D" id="3.40.228.10">
    <property type="entry name" value="Dimethylsulfoxide Reductase, domain 2"/>
    <property type="match status" value="1"/>
</dbReference>
<dbReference type="SUPFAM" id="SSF50692">
    <property type="entry name" value="ADC-like"/>
    <property type="match status" value="1"/>
</dbReference>
<evidence type="ECO:0000256" key="3">
    <source>
        <dbReference type="ARBA" id="ARBA00010312"/>
    </source>
</evidence>
<dbReference type="GO" id="GO:0046872">
    <property type="term" value="F:metal ion binding"/>
    <property type="evidence" value="ECO:0007669"/>
    <property type="project" value="UniProtKB-KW"/>
</dbReference>
<dbReference type="AlphaFoldDB" id="A0A0S6UFA7"/>
<dbReference type="PROSITE" id="PS51669">
    <property type="entry name" value="4FE4S_MOW_BIS_MGD"/>
    <property type="match status" value="1"/>
</dbReference>
<evidence type="ECO:0000256" key="10">
    <source>
        <dbReference type="ARBA" id="ARBA00023014"/>
    </source>
</evidence>
<dbReference type="Gene3D" id="2.40.40.20">
    <property type="match status" value="1"/>
</dbReference>
<evidence type="ECO:0000313" key="13">
    <source>
        <dbReference type="EMBL" id="GAF26134.1"/>
    </source>
</evidence>
<dbReference type="InterPro" id="IPR019546">
    <property type="entry name" value="TAT_signal_bac_arc"/>
</dbReference>
<evidence type="ECO:0000256" key="6">
    <source>
        <dbReference type="ARBA" id="ARBA00022723"/>
    </source>
</evidence>
<dbReference type="InterPro" id="IPR006655">
    <property type="entry name" value="Mopterin_OxRdtase_prok_CS"/>
</dbReference>
<dbReference type="CDD" id="cd02778">
    <property type="entry name" value="MopB_CT_Thiosulfate-R-like"/>
    <property type="match status" value="1"/>
</dbReference>
<dbReference type="PANTHER" id="PTHR43742:SF9">
    <property type="entry name" value="TETRATHIONATE REDUCTASE SUBUNIT A"/>
    <property type="match status" value="1"/>
</dbReference>
<dbReference type="Gene3D" id="3.40.50.740">
    <property type="match status" value="1"/>
</dbReference>
<keyword evidence="10" id="KW-0411">Iron-sulfur</keyword>
<keyword evidence="9" id="KW-0408">Iron</keyword>
<evidence type="ECO:0000256" key="2">
    <source>
        <dbReference type="ARBA" id="ARBA00001966"/>
    </source>
</evidence>
<comment type="cofactor">
    <cofactor evidence="1">
        <name>Mo-bis(molybdopterin guanine dinucleotide)</name>
        <dbReference type="ChEBI" id="CHEBI:60539"/>
    </cofactor>
</comment>
<evidence type="ECO:0000256" key="8">
    <source>
        <dbReference type="ARBA" id="ARBA00023002"/>
    </source>
</evidence>
<dbReference type="PROSITE" id="PS00932">
    <property type="entry name" value="MOLYBDOPTERIN_PROK_3"/>
    <property type="match status" value="1"/>
</dbReference>
<evidence type="ECO:0000256" key="1">
    <source>
        <dbReference type="ARBA" id="ARBA00001942"/>
    </source>
</evidence>
<evidence type="ECO:0000256" key="7">
    <source>
        <dbReference type="ARBA" id="ARBA00022729"/>
    </source>
</evidence>
<dbReference type="EMBL" id="DF238840">
    <property type="protein sequence ID" value="GAF26134.1"/>
    <property type="molecule type" value="Genomic_DNA"/>
</dbReference>
<dbReference type="CDD" id="cd02755">
    <property type="entry name" value="MopB_Thiosulfate-R-like"/>
    <property type="match status" value="1"/>
</dbReference>
<dbReference type="Gene3D" id="2.20.25.90">
    <property type="entry name" value="ADC-like domains"/>
    <property type="match status" value="1"/>
</dbReference>
<feature type="domain" description="4Fe-4S Mo/W bis-MGD-type" evidence="12">
    <location>
        <begin position="54"/>
        <end position="110"/>
    </location>
</feature>
<evidence type="ECO:0000256" key="4">
    <source>
        <dbReference type="ARBA" id="ARBA00022485"/>
    </source>
</evidence>
<dbReference type="Pfam" id="PF04879">
    <property type="entry name" value="Molybdop_Fe4S4"/>
    <property type="match status" value="1"/>
</dbReference>
<proteinExistence type="inferred from homology"/>
<dbReference type="GO" id="GO:0051539">
    <property type="term" value="F:4 iron, 4 sulfur cluster binding"/>
    <property type="evidence" value="ECO:0007669"/>
    <property type="project" value="UniProtKB-KW"/>
</dbReference>
<feature type="region of interest" description="Disordered" evidence="11">
    <location>
        <begin position="386"/>
        <end position="405"/>
    </location>
</feature>
<evidence type="ECO:0000259" key="12">
    <source>
        <dbReference type="PROSITE" id="PS51669"/>
    </source>
</evidence>
<sequence length="732" mass="78765">MRKYLCGGEGMLEQKITRRAFLKGSLAAGALATFGGKLIPIEPAKAAAAGQAETRVVPTLCEMCGVKCGVLAHVRDGRVWRLTGNPRDPQSGGRLCARGNAGTKTLYDPDRLKGPMKRVGEGQFQPISWEQAFQEIGSKLKELKEQYGPQSLVWLAHPELISPLEKHFMAAFGSPNYTGHGPTCYSSRNVAFEQMYGGVPGVDYRNVRYYIAFGRNLTGGIKNPDVQKIVAAKAEGAHLVAVDPRLSDFAYFADEWLPIRPGTDLAMVLAMINVLINENLYDAAFVAAYTTGFEELKKGVSGYTPAWAAGITGIEAGTISRIARELAAAKPAAAVDPGWHAVTGSQYGNSVQAGRAIAALNALLGNLGARGGLSLPPTIKLGSPAGIMGPKPPAATAPRWDGAGSEKWPLNKDHGMIQTFPERVKQDQPYPVKAVIIQHLNPVRSSTDSLAFIEALKKLELVVAIDIQMNDTAYYAHYILPEATYLERYDPLMTVGNKVLLRQPAIKPLFDNKGAEEIIAGIGRAAGLSEYFNFTLEQYNDALLAPLGLTQAQLARTGVAEVEASKPDYSKLKTPSGKIELACPAFVKAGSTLTPAWEPPLVEPRDDSFRLIQGHVPMHTHTTTDNNSYLHAIMPENELWIHTSRAGKLGIKTGDLVEVASKVGKVRVKARVTEAIHPEAVFLAHGFGCRVPLRHLAYNRGANGGDLIPIMTAPVSGAAAQCETLVTVRKAG</sequence>
<dbReference type="Pfam" id="PF00384">
    <property type="entry name" value="Molybdopterin"/>
    <property type="match status" value="1"/>
</dbReference>
<name>A0A0S6UFA7_NEOTH</name>
<organism evidence="13">
    <name type="scientific">Moorella thermoacetica Y72</name>
    <dbReference type="NCBI Taxonomy" id="1325331"/>
    <lineage>
        <taxon>Bacteria</taxon>
        <taxon>Bacillati</taxon>
        <taxon>Bacillota</taxon>
        <taxon>Clostridia</taxon>
        <taxon>Neomoorellales</taxon>
        <taxon>Neomoorellaceae</taxon>
        <taxon>Neomoorella</taxon>
    </lineage>
</organism>
<comment type="similarity">
    <text evidence="3">Belongs to the prokaryotic molybdopterin-containing oxidoreductase family.</text>
</comment>
<keyword evidence="4" id="KW-0004">4Fe-4S</keyword>
<keyword evidence="6" id="KW-0479">Metal-binding</keyword>
<dbReference type="GO" id="GO:0043546">
    <property type="term" value="F:molybdopterin cofactor binding"/>
    <property type="evidence" value="ECO:0007669"/>
    <property type="project" value="InterPro"/>
</dbReference>
<dbReference type="GO" id="GO:0016491">
    <property type="term" value="F:oxidoreductase activity"/>
    <property type="evidence" value="ECO:0007669"/>
    <property type="project" value="UniProtKB-KW"/>
</dbReference>
<dbReference type="InterPro" id="IPR006311">
    <property type="entry name" value="TAT_signal"/>
</dbReference>
<dbReference type="PANTHER" id="PTHR43742">
    <property type="entry name" value="TRIMETHYLAMINE-N-OXIDE REDUCTASE"/>
    <property type="match status" value="1"/>
</dbReference>
<dbReference type="InterPro" id="IPR050612">
    <property type="entry name" value="Prok_Mopterin_Oxidored"/>
</dbReference>
<keyword evidence="8" id="KW-0560">Oxidoreductase</keyword>
<keyword evidence="5" id="KW-0500">Molybdenum</keyword>
<comment type="cofactor">
    <cofactor evidence="2">
        <name>[4Fe-4S] cluster</name>
        <dbReference type="ChEBI" id="CHEBI:49883"/>
    </cofactor>
</comment>
<dbReference type="PROSITE" id="PS00551">
    <property type="entry name" value="MOLYBDOPTERIN_PROK_1"/>
    <property type="match status" value="1"/>
</dbReference>
<dbReference type="Pfam" id="PF01568">
    <property type="entry name" value="Molydop_binding"/>
    <property type="match status" value="1"/>
</dbReference>
<dbReference type="SUPFAM" id="SSF53706">
    <property type="entry name" value="Formate dehydrogenase/DMSO reductase, domains 1-3"/>
    <property type="match status" value="1"/>
</dbReference>
<evidence type="ECO:0000256" key="5">
    <source>
        <dbReference type="ARBA" id="ARBA00022505"/>
    </source>
</evidence>
<accession>A0A0S6UFA7</accession>
<evidence type="ECO:0000256" key="11">
    <source>
        <dbReference type="SAM" id="MobiDB-lite"/>
    </source>
</evidence>
<evidence type="ECO:0000256" key="9">
    <source>
        <dbReference type="ARBA" id="ARBA00023004"/>
    </source>
</evidence>
<dbReference type="PROSITE" id="PS51318">
    <property type="entry name" value="TAT"/>
    <property type="match status" value="1"/>
</dbReference>
<dbReference type="InterPro" id="IPR006656">
    <property type="entry name" value="Mopterin_OxRdtase"/>
</dbReference>
<protein>
    <submittedName>
        <fullName evidence="13">Anaerobic dehydrogenases, typically selenocysteine-containing</fullName>
    </submittedName>
</protein>
<dbReference type="SMART" id="SM00926">
    <property type="entry name" value="Molybdop_Fe4S4"/>
    <property type="match status" value="1"/>
</dbReference>
<dbReference type="InterPro" id="IPR006963">
    <property type="entry name" value="Mopterin_OxRdtase_4Fe-4S_dom"/>
</dbReference>
<dbReference type="NCBIfam" id="TIGR01409">
    <property type="entry name" value="TAT_signal_seq"/>
    <property type="match status" value="1"/>
</dbReference>
<dbReference type="Gene3D" id="3.30.2070.10">
    <property type="entry name" value="Formate dehydrogenase/DMSO reductase"/>
    <property type="match status" value="1"/>
</dbReference>
<keyword evidence="7" id="KW-0732">Signal</keyword>
<reference evidence="13" key="1">
    <citation type="journal article" date="2014" name="Gene">
        <title>Genome-guided analysis of transformation efficiency and carbon dioxide assimilation by Moorella thermoacetica Y72.</title>
        <authorList>
            <person name="Tsukahara K."/>
            <person name="Kita A."/>
            <person name="Nakashimada Y."/>
            <person name="Hoshino T."/>
            <person name="Murakami K."/>
        </authorList>
    </citation>
    <scope>NUCLEOTIDE SEQUENCE [LARGE SCALE GENOMIC DNA]</scope>
    <source>
        <strain evidence="13">Y72</strain>
    </source>
</reference>